<dbReference type="GO" id="GO:0006357">
    <property type="term" value="P:regulation of transcription by RNA polymerase II"/>
    <property type="evidence" value="ECO:0007669"/>
    <property type="project" value="InterPro"/>
</dbReference>
<evidence type="ECO:0000259" key="4">
    <source>
        <dbReference type="SMART" id="SM00385"/>
    </source>
</evidence>
<evidence type="ECO:0000256" key="2">
    <source>
        <dbReference type="RuleBase" id="RU000383"/>
    </source>
</evidence>
<comment type="similarity">
    <text evidence="2">Belongs to the cyclin family.</text>
</comment>
<dbReference type="GO" id="GO:0016538">
    <property type="term" value="F:cyclin-dependent protein serine/threonine kinase regulator activity"/>
    <property type="evidence" value="ECO:0007669"/>
    <property type="project" value="InterPro"/>
</dbReference>
<evidence type="ECO:0000313" key="5">
    <source>
        <dbReference type="EMBL" id="KAK9392056.1"/>
    </source>
</evidence>
<protein>
    <submittedName>
        <fullName evidence="5">Cyclin-L1-like</fullName>
    </submittedName>
</protein>
<feature type="region of interest" description="Disordered" evidence="3">
    <location>
        <begin position="174"/>
        <end position="204"/>
    </location>
</feature>
<feature type="region of interest" description="Disordered" evidence="3">
    <location>
        <begin position="80"/>
        <end position="142"/>
    </location>
</feature>
<dbReference type="Proteomes" id="UP001474421">
    <property type="component" value="Unassembled WGS sequence"/>
</dbReference>
<evidence type="ECO:0000256" key="3">
    <source>
        <dbReference type="SAM" id="MobiDB-lite"/>
    </source>
</evidence>
<dbReference type="EMBL" id="JAOTOJ010000017">
    <property type="protein sequence ID" value="KAK9392056.1"/>
    <property type="molecule type" value="Genomic_DNA"/>
</dbReference>
<dbReference type="Pfam" id="PF00134">
    <property type="entry name" value="Cyclin_N"/>
    <property type="match status" value="1"/>
</dbReference>
<feature type="compositionally biased region" description="Polar residues" evidence="3">
    <location>
        <begin position="699"/>
        <end position="709"/>
    </location>
</feature>
<feature type="compositionally biased region" description="Low complexity" evidence="3">
    <location>
        <begin position="174"/>
        <end position="187"/>
    </location>
</feature>
<feature type="compositionally biased region" description="Basic and acidic residues" evidence="3">
    <location>
        <begin position="739"/>
        <end position="750"/>
    </location>
</feature>
<accession>A0AAW1AQN3</accession>
<dbReference type="InterPro" id="IPR036915">
    <property type="entry name" value="Cyclin-like_sf"/>
</dbReference>
<name>A0AAW1AQN3_CROAD</name>
<gene>
    <name evidence="5" type="ORF">NXF25_017643</name>
</gene>
<dbReference type="SMART" id="SM00385">
    <property type="entry name" value="CYCLIN"/>
    <property type="match status" value="2"/>
</dbReference>
<proteinExistence type="inferred from homology"/>
<reference evidence="5 6" key="1">
    <citation type="journal article" date="2024" name="Proc. Natl. Acad. Sci. U.S.A.">
        <title>The genetic regulatory architecture and epigenomic basis for age-related changes in rattlesnake venom.</title>
        <authorList>
            <person name="Hogan M.P."/>
            <person name="Holding M.L."/>
            <person name="Nystrom G.S."/>
            <person name="Colston T.J."/>
            <person name="Bartlett D.A."/>
            <person name="Mason A.J."/>
            <person name="Ellsworth S.A."/>
            <person name="Rautsaw R.M."/>
            <person name="Lawrence K.C."/>
            <person name="Strickland J.L."/>
            <person name="He B."/>
            <person name="Fraser P."/>
            <person name="Margres M.J."/>
            <person name="Gilbert D.M."/>
            <person name="Gibbs H.L."/>
            <person name="Parkinson C.L."/>
            <person name="Rokyta D.R."/>
        </authorList>
    </citation>
    <scope>NUCLEOTIDE SEQUENCE [LARGE SCALE GENOMIC DNA]</scope>
    <source>
        <strain evidence="5">DRR0105</strain>
    </source>
</reference>
<feature type="compositionally biased region" description="Basic and acidic residues" evidence="3">
    <location>
        <begin position="641"/>
        <end position="655"/>
    </location>
</feature>
<dbReference type="InterPro" id="IPR004367">
    <property type="entry name" value="Cyclin_C-dom"/>
</dbReference>
<keyword evidence="1 2" id="KW-0195">Cyclin</keyword>
<dbReference type="SUPFAM" id="SSF47954">
    <property type="entry name" value="Cyclin-like"/>
    <property type="match status" value="2"/>
</dbReference>
<dbReference type="PANTHER" id="PTHR10026">
    <property type="entry name" value="CYCLIN"/>
    <property type="match status" value="1"/>
</dbReference>
<dbReference type="FunFam" id="1.10.472.10:FF:000016">
    <property type="entry name" value="cyclin-L1 isoform X1"/>
    <property type="match status" value="1"/>
</dbReference>
<feature type="compositionally biased region" description="Basic and acidic residues" evidence="3">
    <location>
        <begin position="758"/>
        <end position="783"/>
    </location>
</feature>
<dbReference type="InterPro" id="IPR006671">
    <property type="entry name" value="Cyclin_N"/>
</dbReference>
<dbReference type="AlphaFoldDB" id="A0AAW1AQN3"/>
<sequence>MVAAAVQVGQSSPACGRTQRFPRKAAKRQRRARCTPGSLIVPLSLSNEAQPAWPLPLFSRNFPEKENRTFHRCVTRTFFRRGPIGKPTPRQGGPIGDVAASGRGQKPASGRGQKPGAGRKPGERRPEEEVNQSEIERRWRRRPDKMAAMLAPAAATAAPAGFGLVSARMAAASAGGSSSSSSSSSSSGGPGPLPPPPAPPPPGALRIGDRLYSGVLLTLENCLLPEETLRFTPSMSNGLDAETEAQLRITGCELVQSAGILLRIPQVAMATGQVLFQRFFYTKSFVKHSMQHVSMACLHLASKIEEAPRRIRDVINVFHRLRLLREKKKPVPLILDQEYVNLKNQIIKAERRVLKELGFCVHVKHPHKIIVMYLQVLECERNQHLVQTSWVALEAGRAREAQGQLKGTVRRLANDGRFCGWFPQTDLGPVVSSSREAPLRKRLATEEAAHWKSSGFLPPLPPSEPWRLFLRTVRFFALDALWNYMNDSLRTDVFLRYQPETIACACIYLAARTLQIPLPNRPHWFLLFGATEEEIQEICLKILKLYTVKKIDLAVLENRVEQRRLAMEEEKAQAKGLMQDGTPHLAVSGFSPVPKPESPKDTKGSIKPSPLLVQVVKNAKRKTEGMKRLRSKSPINGVQKAGRESRSRSRSREQSYSRSTSHSPSPKKRKSESYSTSSCSKSHSRSRSRSDSPPHQFGHTASSYQSSKMRSYKKDKGYKYASPKARQSHSRSSSRSRSRSRERERPEHTGKYRKKSHYCRDQRPERHHPYDRPSHRYERDPPGHSRHRR</sequence>
<keyword evidence="6" id="KW-1185">Reference proteome</keyword>
<feature type="region of interest" description="Disordered" evidence="3">
    <location>
        <begin position="13"/>
        <end position="33"/>
    </location>
</feature>
<evidence type="ECO:0000256" key="1">
    <source>
        <dbReference type="ARBA" id="ARBA00023127"/>
    </source>
</evidence>
<dbReference type="Gene3D" id="1.10.472.10">
    <property type="entry name" value="Cyclin-like"/>
    <property type="match status" value="2"/>
</dbReference>
<feature type="compositionally biased region" description="Pro residues" evidence="3">
    <location>
        <begin position="191"/>
        <end position="203"/>
    </location>
</feature>
<feature type="region of interest" description="Disordered" evidence="3">
    <location>
        <begin position="571"/>
        <end position="789"/>
    </location>
</feature>
<feature type="domain" description="Cyclin-like" evidence="4">
    <location>
        <begin position="253"/>
        <end position="355"/>
    </location>
</feature>
<dbReference type="InterPro" id="IPR013763">
    <property type="entry name" value="Cyclin-like_dom"/>
</dbReference>
<dbReference type="FunFam" id="1.10.472.10:FF:000105">
    <property type="entry name" value="cyclin-L2 isoform X4"/>
    <property type="match status" value="1"/>
</dbReference>
<comment type="caution">
    <text evidence="5">The sequence shown here is derived from an EMBL/GenBank/DDBJ whole genome shotgun (WGS) entry which is preliminary data.</text>
</comment>
<dbReference type="Pfam" id="PF02984">
    <property type="entry name" value="Cyclin_C"/>
    <property type="match status" value="1"/>
</dbReference>
<feature type="compositionally biased region" description="Basic residues" evidence="3">
    <location>
        <begin position="726"/>
        <end position="738"/>
    </location>
</feature>
<feature type="compositionally biased region" description="Basic residues" evidence="3">
    <location>
        <begin position="20"/>
        <end position="33"/>
    </location>
</feature>
<organism evidence="5 6">
    <name type="scientific">Crotalus adamanteus</name>
    <name type="common">Eastern diamondback rattlesnake</name>
    <dbReference type="NCBI Taxonomy" id="8729"/>
    <lineage>
        <taxon>Eukaryota</taxon>
        <taxon>Metazoa</taxon>
        <taxon>Chordata</taxon>
        <taxon>Craniata</taxon>
        <taxon>Vertebrata</taxon>
        <taxon>Euteleostomi</taxon>
        <taxon>Lepidosauria</taxon>
        <taxon>Squamata</taxon>
        <taxon>Bifurcata</taxon>
        <taxon>Unidentata</taxon>
        <taxon>Episquamata</taxon>
        <taxon>Toxicofera</taxon>
        <taxon>Serpentes</taxon>
        <taxon>Colubroidea</taxon>
        <taxon>Viperidae</taxon>
        <taxon>Crotalinae</taxon>
        <taxon>Crotalus</taxon>
    </lineage>
</organism>
<feature type="domain" description="Cyclin-like" evidence="4">
    <location>
        <begin position="467"/>
        <end position="544"/>
    </location>
</feature>
<dbReference type="InterPro" id="IPR043198">
    <property type="entry name" value="Cyclin/Ssn8"/>
</dbReference>
<evidence type="ECO:0000313" key="6">
    <source>
        <dbReference type="Proteomes" id="UP001474421"/>
    </source>
</evidence>